<proteinExistence type="predicted"/>
<dbReference type="EMBL" id="OY731402">
    <property type="protein sequence ID" value="CAJ1958161.1"/>
    <property type="molecule type" value="Genomic_DNA"/>
</dbReference>
<dbReference type="AlphaFoldDB" id="A0AA86SXP3"/>
<dbReference type="NCBIfam" id="TIGR01614">
    <property type="entry name" value="PME_inhib"/>
    <property type="match status" value="1"/>
</dbReference>
<evidence type="ECO:0000256" key="1">
    <source>
        <dbReference type="SAM" id="MobiDB-lite"/>
    </source>
</evidence>
<dbReference type="GO" id="GO:0046910">
    <property type="term" value="F:pectinesterase inhibitor activity"/>
    <property type="evidence" value="ECO:0007669"/>
    <property type="project" value="InterPro"/>
</dbReference>
<organism evidence="3 4">
    <name type="scientific">Sphenostylis stenocarpa</name>
    <dbReference type="NCBI Taxonomy" id="92480"/>
    <lineage>
        <taxon>Eukaryota</taxon>
        <taxon>Viridiplantae</taxon>
        <taxon>Streptophyta</taxon>
        <taxon>Embryophyta</taxon>
        <taxon>Tracheophyta</taxon>
        <taxon>Spermatophyta</taxon>
        <taxon>Magnoliopsida</taxon>
        <taxon>eudicotyledons</taxon>
        <taxon>Gunneridae</taxon>
        <taxon>Pentapetalae</taxon>
        <taxon>rosids</taxon>
        <taxon>fabids</taxon>
        <taxon>Fabales</taxon>
        <taxon>Fabaceae</taxon>
        <taxon>Papilionoideae</taxon>
        <taxon>50 kb inversion clade</taxon>
        <taxon>NPAAA clade</taxon>
        <taxon>indigoferoid/millettioid clade</taxon>
        <taxon>Phaseoleae</taxon>
        <taxon>Sphenostylis</taxon>
    </lineage>
</organism>
<evidence type="ECO:0000259" key="2">
    <source>
        <dbReference type="SMART" id="SM00856"/>
    </source>
</evidence>
<dbReference type="InterPro" id="IPR034086">
    <property type="entry name" value="PMEI_plant"/>
</dbReference>
<dbReference type="Gramene" id="rna-AYBTSS11_LOCUS17589">
    <property type="protein sequence ID" value="CAJ1958161.1"/>
    <property type="gene ID" value="gene-AYBTSS11_LOCUS17589"/>
</dbReference>
<evidence type="ECO:0000313" key="3">
    <source>
        <dbReference type="EMBL" id="CAJ1958161.1"/>
    </source>
</evidence>
<protein>
    <recommendedName>
        <fullName evidence="2">Pectinesterase inhibitor domain-containing protein</fullName>
    </recommendedName>
</protein>
<dbReference type="PANTHER" id="PTHR12111">
    <property type="entry name" value="SPLICING FACTOR YJU2"/>
    <property type="match status" value="1"/>
</dbReference>
<sequence length="352" mass="40159">MKTDPQNSDYIVEFDATRNFEPWRVEYEETDKMNQKRNFEEMGDVMKLLENRTGDSKREMDILAALDEMKSMKSRHTVSVDEMLEALQHTAVHKEKRLVEEDETLIKSVVFHNSGGYVKRIRDEDIETDEQLDDLSNGHGETFYYNAKKQKQKISEDHPSKSTNTLTKASLDDSGKQANARISGKLDSLVKDFSKNFAVADYKLIQTLCHNSETPETCMKCVESSKGAVKADGVGIARIVVNCMKDEAKTLSHSITKLASTSHGKLKSVCKRCAKEYGYHIGKKEFVTIHHALKHHKYDHAELFVARALSVDVACRSDLHHYHDKVPSDVFNNMKVFEELSEAACRIMEKLY</sequence>
<dbReference type="GO" id="GO:0071006">
    <property type="term" value="C:U2-type catalytic step 1 spliceosome"/>
    <property type="evidence" value="ECO:0007669"/>
    <property type="project" value="TreeGrafter"/>
</dbReference>
<dbReference type="Pfam" id="PF04043">
    <property type="entry name" value="PMEI"/>
    <property type="match status" value="1"/>
</dbReference>
<dbReference type="InterPro" id="IPR035513">
    <property type="entry name" value="Invertase/methylesterase_inhib"/>
</dbReference>
<name>A0AA86SXP3_9FABA</name>
<dbReference type="Proteomes" id="UP001189624">
    <property type="component" value="Chromosome 5"/>
</dbReference>
<dbReference type="PANTHER" id="PTHR12111:SF1">
    <property type="entry name" value="SPLICING FACTOR YJU2"/>
    <property type="match status" value="1"/>
</dbReference>
<keyword evidence="4" id="KW-1185">Reference proteome</keyword>
<dbReference type="InterPro" id="IPR006501">
    <property type="entry name" value="Pectinesterase_inhib_dom"/>
</dbReference>
<dbReference type="SMART" id="SM00856">
    <property type="entry name" value="PMEI"/>
    <property type="match status" value="1"/>
</dbReference>
<evidence type="ECO:0000313" key="4">
    <source>
        <dbReference type="Proteomes" id="UP001189624"/>
    </source>
</evidence>
<dbReference type="Pfam" id="PF04502">
    <property type="entry name" value="Saf4_Yju2"/>
    <property type="match status" value="1"/>
</dbReference>
<gene>
    <name evidence="3" type="ORF">AYBTSS11_LOCUS17589</name>
</gene>
<dbReference type="GO" id="GO:0000398">
    <property type="term" value="P:mRNA splicing, via spliceosome"/>
    <property type="evidence" value="ECO:0007669"/>
    <property type="project" value="InterPro"/>
</dbReference>
<dbReference type="CDD" id="cd15797">
    <property type="entry name" value="PMEI"/>
    <property type="match status" value="1"/>
</dbReference>
<feature type="domain" description="Pectinesterase inhibitor" evidence="2">
    <location>
        <begin position="200"/>
        <end position="347"/>
    </location>
</feature>
<dbReference type="SUPFAM" id="SSF101148">
    <property type="entry name" value="Plant invertase/pectin methylesterase inhibitor"/>
    <property type="match status" value="1"/>
</dbReference>
<dbReference type="Gene3D" id="1.20.140.40">
    <property type="entry name" value="Invertase/pectin methylesterase inhibitor family protein"/>
    <property type="match status" value="1"/>
</dbReference>
<dbReference type="InterPro" id="IPR007590">
    <property type="entry name" value="Saf4/Yju2"/>
</dbReference>
<feature type="region of interest" description="Disordered" evidence="1">
    <location>
        <begin position="150"/>
        <end position="174"/>
    </location>
</feature>
<accession>A0AA86SXP3</accession>
<reference evidence="3" key="1">
    <citation type="submission" date="2023-10" db="EMBL/GenBank/DDBJ databases">
        <authorList>
            <person name="Domelevo Entfellner J.-B."/>
        </authorList>
    </citation>
    <scope>NUCLEOTIDE SEQUENCE</scope>
</reference>